<feature type="transmembrane region" description="Helical" evidence="7">
    <location>
        <begin position="338"/>
        <end position="363"/>
    </location>
</feature>
<comment type="subcellular location">
    <subcellularLocation>
        <location evidence="1">Cell membrane</location>
        <topology evidence="1">Multi-pass membrane protein</topology>
    </subcellularLocation>
</comment>
<keyword evidence="6 7" id="KW-0472">Membrane</keyword>
<dbReference type="Pfam" id="PF01773">
    <property type="entry name" value="Nucleos_tra2_N"/>
    <property type="match status" value="1"/>
</dbReference>
<feature type="transmembrane region" description="Helical" evidence="7">
    <location>
        <begin position="375"/>
        <end position="399"/>
    </location>
</feature>
<evidence type="ECO:0000259" key="10">
    <source>
        <dbReference type="Pfam" id="PF07670"/>
    </source>
</evidence>
<dbReference type="Pfam" id="PF07662">
    <property type="entry name" value="Nucleos_tra2_C"/>
    <property type="match status" value="1"/>
</dbReference>
<feature type="transmembrane region" description="Helical" evidence="7">
    <location>
        <begin position="126"/>
        <end position="148"/>
    </location>
</feature>
<feature type="transmembrane region" description="Helical" evidence="7">
    <location>
        <begin position="253"/>
        <end position="271"/>
    </location>
</feature>
<feature type="transmembrane region" description="Helical" evidence="7">
    <location>
        <begin position="197"/>
        <end position="216"/>
    </location>
</feature>
<reference evidence="11 12" key="1">
    <citation type="submission" date="2008-09" db="EMBL/GenBank/DDBJ databases">
        <authorList>
            <person name="Fulton L."/>
            <person name="Clifton S."/>
            <person name="Fulton B."/>
            <person name="Xu J."/>
            <person name="Minx P."/>
            <person name="Pepin K.H."/>
            <person name="Johnson M."/>
            <person name="Thiruvilangam P."/>
            <person name="Bhonagiri V."/>
            <person name="Nash W.E."/>
            <person name="Mardis E.R."/>
            <person name="Wilson R.K."/>
        </authorList>
    </citation>
    <scope>NUCLEOTIDE SEQUENCE [LARGE SCALE GENOMIC DNA]</scope>
    <source>
        <strain evidence="11 12">DSM 13275</strain>
    </source>
</reference>
<comment type="similarity">
    <text evidence="2">Belongs to the concentrative nucleoside transporter (CNT) (TC 2.A.41) family.</text>
</comment>
<evidence type="ECO:0000256" key="2">
    <source>
        <dbReference type="ARBA" id="ARBA00009033"/>
    </source>
</evidence>
<dbReference type="InterPro" id="IPR002668">
    <property type="entry name" value="CNT_N_dom"/>
</dbReference>
<evidence type="ECO:0000256" key="3">
    <source>
        <dbReference type="ARBA" id="ARBA00022475"/>
    </source>
</evidence>
<evidence type="ECO:0000313" key="12">
    <source>
        <dbReference type="Proteomes" id="UP000003178"/>
    </source>
</evidence>
<name>B6G0N0_PEPHT</name>
<gene>
    <name evidence="11" type="ORF">CLOHIR_01686</name>
</gene>
<organism evidence="11 12">
    <name type="scientific">Peptacetobacter hiranonis (strain DSM 13275 / JCM 10541 / KCTC 15199 / TO-931)</name>
    <name type="common">Clostridium hiranonis</name>
    <dbReference type="NCBI Taxonomy" id="500633"/>
    <lineage>
        <taxon>Bacteria</taxon>
        <taxon>Bacillati</taxon>
        <taxon>Bacillota</taxon>
        <taxon>Clostridia</taxon>
        <taxon>Peptostreptococcales</taxon>
        <taxon>Peptostreptococcaceae</taxon>
        <taxon>Peptacetobacter</taxon>
    </lineage>
</organism>
<dbReference type="GO" id="GO:0005337">
    <property type="term" value="F:nucleoside transmembrane transporter activity"/>
    <property type="evidence" value="ECO:0007669"/>
    <property type="project" value="InterPro"/>
</dbReference>
<keyword evidence="12" id="KW-1185">Reference proteome</keyword>
<feature type="transmembrane region" description="Helical" evidence="7">
    <location>
        <begin position="90"/>
        <end position="114"/>
    </location>
</feature>
<proteinExistence type="inferred from homology"/>
<accession>B6G0N0</accession>
<evidence type="ECO:0000259" key="8">
    <source>
        <dbReference type="Pfam" id="PF01773"/>
    </source>
</evidence>
<feature type="domain" description="Concentrative nucleoside transporter C-terminal" evidence="9">
    <location>
        <begin position="196"/>
        <end position="395"/>
    </location>
</feature>
<keyword evidence="3" id="KW-1003">Cell membrane</keyword>
<feature type="transmembrane region" description="Helical" evidence="7">
    <location>
        <begin position="278"/>
        <end position="299"/>
    </location>
</feature>
<evidence type="ECO:0000313" key="11">
    <source>
        <dbReference type="EMBL" id="EEA84726.1"/>
    </source>
</evidence>
<sequence>MKAILNLLGIVVVLGILWLISWKRKDVSFKMLLKGMIAQFIIALILVKVPAGRMVVSKISDAVTGVINCGSNGLSFVFGSLADSSAPTGMIFAVQVLGNIVFLSALVSLLYYIGVLNFVVKWIGKAVGWIMGSSEVESFVAVANMFLGQTDSPILISKYLNKMTDSEIMVVLVSGMGSMSVSILGGYTALGIPMEYLLIASALVPIGSIMVSKIIFPQTEEVHEVGDIKMDNKGNNANVIEAVSEGAVTGMQMALSMGASLIAMVALVALINKGLGVFGISLEQIFSYVFAPFGALMGLDPSEILMEGNLLGSKLVINEFVAFEQLGKIISSMDPRTAIMATISLCGFANFSSLGICVSGIGILCPEKKSTLARLVFRAMIGGVAVSLLSAMTVGFIMLF</sequence>
<dbReference type="InterPro" id="IPR011642">
    <property type="entry name" value="Gate_dom"/>
</dbReference>
<dbReference type="eggNOG" id="COG1972">
    <property type="taxonomic scope" value="Bacteria"/>
</dbReference>
<feature type="transmembrane region" description="Helical" evidence="7">
    <location>
        <begin position="59"/>
        <end position="78"/>
    </location>
</feature>
<dbReference type="HOGENOM" id="CLU_016813_4_2_9"/>
<dbReference type="Pfam" id="PF07670">
    <property type="entry name" value="Gate"/>
    <property type="match status" value="1"/>
</dbReference>
<dbReference type="RefSeq" id="WP_006441191.1">
    <property type="nucleotide sequence ID" value="NZ_DS995685.1"/>
</dbReference>
<evidence type="ECO:0000256" key="5">
    <source>
        <dbReference type="ARBA" id="ARBA00022989"/>
    </source>
</evidence>
<feature type="domain" description="Concentrative nucleoside transporter N-terminal" evidence="8">
    <location>
        <begin position="8"/>
        <end position="81"/>
    </location>
</feature>
<dbReference type="PANTHER" id="PTHR10590:SF4">
    <property type="entry name" value="SOLUTE CARRIER FAMILY 28 MEMBER 3"/>
    <property type="match status" value="1"/>
</dbReference>
<keyword evidence="4 7" id="KW-0812">Transmembrane</keyword>
<dbReference type="GO" id="GO:0015293">
    <property type="term" value="F:symporter activity"/>
    <property type="evidence" value="ECO:0007669"/>
    <property type="project" value="TreeGrafter"/>
</dbReference>
<dbReference type="OrthoDB" id="9766455at2"/>
<evidence type="ECO:0000256" key="1">
    <source>
        <dbReference type="ARBA" id="ARBA00004651"/>
    </source>
</evidence>
<reference evidence="11 12" key="2">
    <citation type="submission" date="2008-10" db="EMBL/GenBank/DDBJ databases">
        <title>Draft genome sequence of Clostridium hiranonis (DSM 13275).</title>
        <authorList>
            <person name="Sudarsanam P."/>
            <person name="Ley R."/>
            <person name="Guruge J."/>
            <person name="Turnbaugh P.J."/>
            <person name="Mahowald M."/>
            <person name="Liep D."/>
            <person name="Gordon J."/>
        </authorList>
    </citation>
    <scope>NUCLEOTIDE SEQUENCE [LARGE SCALE GENOMIC DNA]</scope>
    <source>
        <strain evidence="11 12">DSM 13275</strain>
    </source>
</reference>
<dbReference type="InterPro" id="IPR008276">
    <property type="entry name" value="C_nuclsd_transpt"/>
</dbReference>
<evidence type="ECO:0000256" key="4">
    <source>
        <dbReference type="ARBA" id="ARBA00022692"/>
    </source>
</evidence>
<dbReference type="PANTHER" id="PTHR10590">
    <property type="entry name" value="SODIUM/NUCLEOSIDE COTRANSPORTER"/>
    <property type="match status" value="1"/>
</dbReference>
<comment type="caution">
    <text evidence="11">The sequence shown here is derived from an EMBL/GenBank/DDBJ whole genome shotgun (WGS) entry which is preliminary data.</text>
</comment>
<feature type="transmembrane region" description="Helical" evidence="7">
    <location>
        <begin position="5"/>
        <end position="21"/>
    </location>
</feature>
<evidence type="ECO:0000256" key="6">
    <source>
        <dbReference type="ARBA" id="ARBA00023136"/>
    </source>
</evidence>
<dbReference type="AlphaFoldDB" id="B6G0N0"/>
<keyword evidence="5 7" id="KW-1133">Transmembrane helix</keyword>
<evidence type="ECO:0000256" key="7">
    <source>
        <dbReference type="SAM" id="Phobius"/>
    </source>
</evidence>
<feature type="transmembrane region" description="Helical" evidence="7">
    <location>
        <begin position="168"/>
        <end position="190"/>
    </location>
</feature>
<evidence type="ECO:0000259" key="9">
    <source>
        <dbReference type="Pfam" id="PF07662"/>
    </source>
</evidence>
<dbReference type="STRING" id="500633.CLOHIR_01686"/>
<dbReference type="GO" id="GO:0005886">
    <property type="term" value="C:plasma membrane"/>
    <property type="evidence" value="ECO:0007669"/>
    <property type="project" value="UniProtKB-SubCell"/>
</dbReference>
<dbReference type="Proteomes" id="UP000003178">
    <property type="component" value="Unassembled WGS sequence"/>
</dbReference>
<feature type="domain" description="Nucleoside transporter/FeoB GTPase Gate" evidence="10">
    <location>
        <begin position="94"/>
        <end position="190"/>
    </location>
</feature>
<dbReference type="InterPro" id="IPR011657">
    <property type="entry name" value="CNT_C_dom"/>
</dbReference>
<dbReference type="EMBL" id="ABWP01000066">
    <property type="protein sequence ID" value="EEA84726.1"/>
    <property type="molecule type" value="Genomic_DNA"/>
</dbReference>
<protein>
    <submittedName>
        <fullName evidence="11">Nucleoside transporter, NupC family</fullName>
    </submittedName>
</protein>